<comment type="caution">
    <text evidence="1">The sequence shown here is derived from an EMBL/GenBank/DDBJ whole genome shotgun (WGS) entry which is preliminary data.</text>
</comment>
<proteinExistence type="predicted"/>
<keyword evidence="2" id="KW-1185">Reference proteome</keyword>
<gene>
    <name evidence="1" type="ORF">HPB50_010735</name>
</gene>
<dbReference type="Proteomes" id="UP000821845">
    <property type="component" value="Chromosome 6"/>
</dbReference>
<accession>A0ACB7S1X1</accession>
<evidence type="ECO:0000313" key="2">
    <source>
        <dbReference type="Proteomes" id="UP000821845"/>
    </source>
</evidence>
<sequence>MCRHRKFGHSSLLIPLLRRDDPEFYFEFLASGDTQRSLSFSFMIGRSTVSEVISETTQVIWDTLNERYVKCPRKPEEWRDIARGFEQRWNFPNCIGYFPVVVQESVRSDQFDQRFGVKTPFTTIDVGHFGTAQTHFATRRVAQARVKRGR</sequence>
<protein>
    <submittedName>
        <fullName evidence="1">Uncharacterized protein</fullName>
    </submittedName>
</protein>
<name>A0ACB7S1X1_HYAAI</name>
<evidence type="ECO:0000313" key="1">
    <source>
        <dbReference type="EMBL" id="KAH6928046.1"/>
    </source>
</evidence>
<reference evidence="1" key="1">
    <citation type="submission" date="2020-05" db="EMBL/GenBank/DDBJ databases">
        <title>Large-scale comparative analyses of tick genomes elucidate their genetic diversity and vector capacities.</title>
        <authorList>
            <person name="Jia N."/>
            <person name="Wang J."/>
            <person name="Shi W."/>
            <person name="Du L."/>
            <person name="Sun Y."/>
            <person name="Zhan W."/>
            <person name="Jiang J."/>
            <person name="Wang Q."/>
            <person name="Zhang B."/>
            <person name="Ji P."/>
            <person name="Sakyi L.B."/>
            <person name="Cui X."/>
            <person name="Yuan T."/>
            <person name="Jiang B."/>
            <person name="Yang W."/>
            <person name="Lam T.T.-Y."/>
            <person name="Chang Q."/>
            <person name="Ding S."/>
            <person name="Wang X."/>
            <person name="Zhu J."/>
            <person name="Ruan X."/>
            <person name="Zhao L."/>
            <person name="Wei J."/>
            <person name="Que T."/>
            <person name="Du C."/>
            <person name="Cheng J."/>
            <person name="Dai P."/>
            <person name="Han X."/>
            <person name="Huang E."/>
            <person name="Gao Y."/>
            <person name="Liu J."/>
            <person name="Shao H."/>
            <person name="Ye R."/>
            <person name="Li L."/>
            <person name="Wei W."/>
            <person name="Wang X."/>
            <person name="Wang C."/>
            <person name="Yang T."/>
            <person name="Huo Q."/>
            <person name="Li W."/>
            <person name="Guo W."/>
            <person name="Chen H."/>
            <person name="Zhou L."/>
            <person name="Ni X."/>
            <person name="Tian J."/>
            <person name="Zhou Y."/>
            <person name="Sheng Y."/>
            <person name="Liu T."/>
            <person name="Pan Y."/>
            <person name="Xia L."/>
            <person name="Li J."/>
            <person name="Zhao F."/>
            <person name="Cao W."/>
        </authorList>
    </citation>
    <scope>NUCLEOTIDE SEQUENCE</scope>
    <source>
        <strain evidence="1">Hyas-2018</strain>
    </source>
</reference>
<dbReference type="EMBL" id="CM023486">
    <property type="protein sequence ID" value="KAH6928046.1"/>
    <property type="molecule type" value="Genomic_DNA"/>
</dbReference>
<organism evidence="1 2">
    <name type="scientific">Hyalomma asiaticum</name>
    <name type="common">Tick</name>
    <dbReference type="NCBI Taxonomy" id="266040"/>
    <lineage>
        <taxon>Eukaryota</taxon>
        <taxon>Metazoa</taxon>
        <taxon>Ecdysozoa</taxon>
        <taxon>Arthropoda</taxon>
        <taxon>Chelicerata</taxon>
        <taxon>Arachnida</taxon>
        <taxon>Acari</taxon>
        <taxon>Parasitiformes</taxon>
        <taxon>Ixodida</taxon>
        <taxon>Ixodoidea</taxon>
        <taxon>Ixodidae</taxon>
        <taxon>Hyalomminae</taxon>
        <taxon>Hyalomma</taxon>
    </lineage>
</organism>